<keyword evidence="2" id="KW-1185">Reference proteome</keyword>
<dbReference type="AlphaFoldDB" id="A0A318KAF2"/>
<name>A0A318KAF2_9NOCA</name>
<dbReference type="RefSeq" id="WP_110293389.1">
    <property type="nucleotide sequence ID" value="NZ_QJKF01000002.1"/>
</dbReference>
<dbReference type="Proteomes" id="UP000247569">
    <property type="component" value="Unassembled WGS sequence"/>
</dbReference>
<evidence type="ECO:0000313" key="1">
    <source>
        <dbReference type="EMBL" id="PXX68476.1"/>
    </source>
</evidence>
<dbReference type="EMBL" id="QJKF01000002">
    <property type="protein sequence ID" value="PXX68476.1"/>
    <property type="molecule type" value="Genomic_DNA"/>
</dbReference>
<accession>A0A318KAF2</accession>
<sequence length="74" mass="8050">MIFLRNHLTLLDTPGRPFDSTDLEGAAYVTHSMPLQLVASSGRVSISTPFESNLLLGRLLAVIGLHCDVCKRAL</sequence>
<organism evidence="1 2">
    <name type="scientific">Nocardia tenerifensis</name>
    <dbReference type="NCBI Taxonomy" id="228006"/>
    <lineage>
        <taxon>Bacteria</taxon>
        <taxon>Bacillati</taxon>
        <taxon>Actinomycetota</taxon>
        <taxon>Actinomycetes</taxon>
        <taxon>Mycobacteriales</taxon>
        <taxon>Nocardiaceae</taxon>
        <taxon>Nocardia</taxon>
    </lineage>
</organism>
<evidence type="ECO:0000313" key="2">
    <source>
        <dbReference type="Proteomes" id="UP000247569"/>
    </source>
</evidence>
<proteinExistence type="predicted"/>
<gene>
    <name evidence="1" type="ORF">DFR70_102157</name>
</gene>
<comment type="caution">
    <text evidence="1">The sequence shown here is derived from an EMBL/GenBank/DDBJ whole genome shotgun (WGS) entry which is preliminary data.</text>
</comment>
<reference evidence="1 2" key="1">
    <citation type="submission" date="2018-05" db="EMBL/GenBank/DDBJ databases">
        <title>Genomic Encyclopedia of Type Strains, Phase IV (KMG-IV): sequencing the most valuable type-strain genomes for metagenomic binning, comparative biology and taxonomic classification.</title>
        <authorList>
            <person name="Goeker M."/>
        </authorList>
    </citation>
    <scope>NUCLEOTIDE SEQUENCE [LARGE SCALE GENOMIC DNA]</scope>
    <source>
        <strain evidence="1 2">DSM 44704</strain>
    </source>
</reference>
<protein>
    <submittedName>
        <fullName evidence="1">Uncharacterized protein</fullName>
    </submittedName>
</protein>